<keyword evidence="9 22" id="KW-0256">Endoplasmic reticulum</keyword>
<protein>
    <recommendedName>
        <fullName evidence="22">Acyltransferase</fullName>
        <ecNumber evidence="22">2.3.1.-</ecNumber>
    </recommendedName>
</protein>
<evidence type="ECO:0000256" key="3">
    <source>
        <dbReference type="ARBA" id="ARBA00005189"/>
    </source>
</evidence>
<dbReference type="Pfam" id="PF03982">
    <property type="entry name" value="DAGAT"/>
    <property type="match status" value="1"/>
</dbReference>
<dbReference type="GO" id="GO:0003846">
    <property type="term" value="F:2-acylglycerol O-acyltransferase activity"/>
    <property type="evidence" value="ECO:0007669"/>
    <property type="project" value="UniProtKB-EC"/>
</dbReference>
<dbReference type="GO" id="GO:0004144">
    <property type="term" value="F:diacylglycerol O-acyltransferase activity"/>
    <property type="evidence" value="ECO:0007669"/>
    <property type="project" value="TreeGrafter"/>
</dbReference>
<evidence type="ECO:0000313" key="24">
    <source>
        <dbReference type="Proteomes" id="UP000289886"/>
    </source>
</evidence>
<comment type="similarity">
    <text evidence="4 22">Belongs to the diacylglycerol acyltransferase family.</text>
</comment>
<evidence type="ECO:0000256" key="12">
    <source>
        <dbReference type="ARBA" id="ARBA00023136"/>
    </source>
</evidence>
<evidence type="ECO:0000256" key="18">
    <source>
        <dbReference type="ARBA" id="ARBA00043696"/>
    </source>
</evidence>
<evidence type="ECO:0000256" key="8">
    <source>
        <dbReference type="ARBA" id="ARBA00022798"/>
    </source>
</evidence>
<comment type="catalytic activity">
    <reaction evidence="21">
        <text>a 1-acyl-sn-glycerol + an acyl-CoA = a 1,3-diacyl-sn-glycerol + CoA</text>
        <dbReference type="Rhea" id="RHEA:77559"/>
        <dbReference type="ChEBI" id="CHEBI:57287"/>
        <dbReference type="ChEBI" id="CHEBI:58342"/>
        <dbReference type="ChEBI" id="CHEBI:64683"/>
        <dbReference type="ChEBI" id="CHEBI:77272"/>
    </reaction>
    <physiologicalReaction direction="left-to-right" evidence="21">
        <dbReference type="Rhea" id="RHEA:77560"/>
    </physiologicalReaction>
</comment>
<evidence type="ECO:0000256" key="20">
    <source>
        <dbReference type="ARBA" id="ARBA00047737"/>
    </source>
</evidence>
<keyword evidence="14 23" id="KW-0012">Acyltransferase</keyword>
<dbReference type="AlphaFoldDB" id="A0A662YY22"/>
<evidence type="ECO:0000256" key="15">
    <source>
        <dbReference type="ARBA" id="ARBA00043656"/>
    </source>
</evidence>
<comment type="pathway">
    <text evidence="2">Glycerolipid metabolism; triacylglycerol biosynthesis.</text>
</comment>
<evidence type="ECO:0000256" key="19">
    <source>
        <dbReference type="ARBA" id="ARBA00043704"/>
    </source>
</evidence>
<evidence type="ECO:0000256" key="2">
    <source>
        <dbReference type="ARBA" id="ARBA00004771"/>
    </source>
</evidence>
<evidence type="ECO:0000256" key="7">
    <source>
        <dbReference type="ARBA" id="ARBA00022692"/>
    </source>
</evidence>
<keyword evidence="11" id="KW-0443">Lipid metabolism</keyword>
<comment type="catalytic activity">
    <reaction evidence="20">
        <text>a 3-acyl-sn-glycerol + an acyl-CoA = a 1,3-diacyl-sn-glycerol + CoA</text>
        <dbReference type="Rhea" id="RHEA:77555"/>
        <dbReference type="ChEBI" id="CHEBI:57287"/>
        <dbReference type="ChEBI" id="CHEBI:58342"/>
        <dbReference type="ChEBI" id="CHEBI:64760"/>
        <dbReference type="ChEBI" id="CHEBI:77272"/>
    </reaction>
    <physiologicalReaction direction="left-to-right" evidence="20">
        <dbReference type="Rhea" id="RHEA:77556"/>
    </physiologicalReaction>
</comment>
<keyword evidence="10 22" id="KW-1133">Transmembrane helix</keyword>
<evidence type="ECO:0000256" key="17">
    <source>
        <dbReference type="ARBA" id="ARBA00043685"/>
    </source>
</evidence>
<dbReference type="EMBL" id="SCEB01000096">
    <property type="protein sequence ID" value="RXN01026.1"/>
    <property type="molecule type" value="Genomic_DNA"/>
</dbReference>
<comment type="subcellular location">
    <subcellularLocation>
        <location evidence="1 22">Endoplasmic reticulum membrane</location>
        <topology evidence="1 22">Multi-pass membrane protein</topology>
    </subcellularLocation>
</comment>
<feature type="transmembrane region" description="Helical" evidence="22">
    <location>
        <begin position="21"/>
        <end position="41"/>
    </location>
</feature>
<dbReference type="EC" id="2.3.1.-" evidence="22"/>
<evidence type="ECO:0000256" key="21">
    <source>
        <dbReference type="ARBA" id="ARBA00049073"/>
    </source>
</evidence>
<sequence length="335" mass="38354">MVKIEFAPINIPLNRRLQTAAVLQWIFSFLFLAQCCMGVYVLAVLSGYWHFAALYGLWLYLDWDTPQTGGRRCAWVRKWAIWRHFRDYFPIHLIKTSDLDPKNHYLFGFHPHGVLVAGAFGNFCTEYTGFQELFPGLTPYLHVLPFWFRFPFFREYAMSAGLVSCSKKSVTHVLSQGAGIVSVIVIGGAEESLDARPGSLTLQTLHRKGFIKLALKHGAHLVPVFSFGENELFNQLENPEGSVIRNIQNKLRKIMGFALPLFHARGVFQYSFGVMPFRKPIYTIVGKPIVVEQNVSPTNEEVDKLHQRYLDELNGLFEEHKAQYGIPEQSHLVFK</sequence>
<dbReference type="GO" id="GO:0005789">
    <property type="term" value="C:endoplasmic reticulum membrane"/>
    <property type="evidence" value="ECO:0007669"/>
    <property type="project" value="UniProtKB-SubCell"/>
</dbReference>
<dbReference type="GO" id="GO:0006071">
    <property type="term" value="P:glycerol metabolic process"/>
    <property type="evidence" value="ECO:0007669"/>
    <property type="project" value="UniProtKB-KW"/>
</dbReference>
<keyword evidence="6 22" id="KW-0808">Transferase</keyword>
<keyword evidence="12 22" id="KW-0472">Membrane</keyword>
<evidence type="ECO:0000256" key="16">
    <source>
        <dbReference type="ARBA" id="ARBA00043663"/>
    </source>
</evidence>
<dbReference type="CDD" id="cd07987">
    <property type="entry name" value="LPLAT_MGAT-like"/>
    <property type="match status" value="1"/>
</dbReference>
<evidence type="ECO:0000313" key="23">
    <source>
        <dbReference type="EMBL" id="RXN01026.1"/>
    </source>
</evidence>
<dbReference type="InterPro" id="IPR007130">
    <property type="entry name" value="DAGAT"/>
</dbReference>
<evidence type="ECO:0000256" key="11">
    <source>
        <dbReference type="ARBA" id="ARBA00023098"/>
    </source>
</evidence>
<comment type="caution">
    <text evidence="23">The sequence shown here is derived from an EMBL/GenBank/DDBJ whole genome shotgun (WGS) entry which is preliminary data.</text>
</comment>
<keyword evidence="5" id="KW-0444">Lipid biosynthesis</keyword>
<keyword evidence="8" id="KW-0319">Glycerol metabolism</keyword>
<comment type="catalytic activity">
    <reaction evidence="17">
        <text>a 1-acylglycerol + an acyl-CoA = a 1,3-diacylglycerol + CoA</text>
        <dbReference type="Rhea" id="RHEA:77571"/>
        <dbReference type="ChEBI" id="CHEBI:35759"/>
        <dbReference type="ChEBI" id="CHEBI:47777"/>
        <dbReference type="ChEBI" id="CHEBI:57287"/>
        <dbReference type="ChEBI" id="CHEBI:58342"/>
    </reaction>
    <physiologicalReaction direction="left-to-right" evidence="17">
        <dbReference type="Rhea" id="RHEA:77572"/>
    </physiologicalReaction>
</comment>
<evidence type="ECO:0000256" key="1">
    <source>
        <dbReference type="ARBA" id="ARBA00004477"/>
    </source>
</evidence>
<comment type="catalytic activity">
    <reaction evidence="18">
        <text>a 1-acylglycerol + an acyl-CoA = a 1,2-diacylglycerol + CoA</text>
        <dbReference type="Rhea" id="RHEA:39943"/>
        <dbReference type="ChEBI" id="CHEBI:35759"/>
        <dbReference type="ChEBI" id="CHEBI:49172"/>
        <dbReference type="ChEBI" id="CHEBI:57287"/>
        <dbReference type="ChEBI" id="CHEBI:58342"/>
    </reaction>
    <physiologicalReaction direction="left-to-right" evidence="18">
        <dbReference type="Rhea" id="RHEA:39944"/>
    </physiologicalReaction>
</comment>
<name>A0A662YY22_ACIRT</name>
<evidence type="ECO:0000256" key="14">
    <source>
        <dbReference type="ARBA" id="ARBA00023315"/>
    </source>
</evidence>
<keyword evidence="7 22" id="KW-0812">Transmembrane</keyword>
<reference evidence="23 24" key="1">
    <citation type="submission" date="2019-01" db="EMBL/GenBank/DDBJ databases">
        <title>Draft Genome and Complete Hox-Cluster Characterization of the Sterlet Sturgeon (Acipenser ruthenus).</title>
        <authorList>
            <person name="Wei Q."/>
        </authorList>
    </citation>
    <scope>NUCLEOTIDE SEQUENCE [LARGE SCALE GENOMIC DNA]</scope>
    <source>
        <strain evidence="23">WHYD16114868_AA</strain>
        <tissue evidence="23">Blood</tissue>
    </source>
</reference>
<dbReference type="OrthoDB" id="264532at2759"/>
<evidence type="ECO:0000256" key="22">
    <source>
        <dbReference type="RuleBase" id="RU367023"/>
    </source>
</evidence>
<organism evidence="23 24">
    <name type="scientific">Acipenser ruthenus</name>
    <name type="common">Sterlet sturgeon</name>
    <dbReference type="NCBI Taxonomy" id="7906"/>
    <lineage>
        <taxon>Eukaryota</taxon>
        <taxon>Metazoa</taxon>
        <taxon>Chordata</taxon>
        <taxon>Craniata</taxon>
        <taxon>Vertebrata</taxon>
        <taxon>Euteleostomi</taxon>
        <taxon>Actinopterygii</taxon>
        <taxon>Chondrostei</taxon>
        <taxon>Acipenseriformes</taxon>
        <taxon>Acipenseridae</taxon>
        <taxon>Acipenser</taxon>
    </lineage>
</organism>
<gene>
    <name evidence="23" type="ORF">EOD39_8126</name>
</gene>
<dbReference type="PANTHER" id="PTHR12317:SF26">
    <property type="entry name" value="2-ACYLGLYCEROL O-ACYLTRANSFERASE 1"/>
    <property type="match status" value="1"/>
</dbReference>
<evidence type="ECO:0000256" key="13">
    <source>
        <dbReference type="ARBA" id="ARBA00023180"/>
    </source>
</evidence>
<evidence type="ECO:0000256" key="4">
    <source>
        <dbReference type="ARBA" id="ARBA00005420"/>
    </source>
</evidence>
<evidence type="ECO:0000256" key="10">
    <source>
        <dbReference type="ARBA" id="ARBA00022989"/>
    </source>
</evidence>
<keyword evidence="13" id="KW-0325">Glycoprotein</keyword>
<comment type="caution">
    <text evidence="22">Lacks conserved residue(s) required for the propagation of feature annotation.</text>
</comment>
<comment type="catalytic activity">
    <reaction evidence="16">
        <text>a 2-acylglycerol + an acyl-CoA = a 2,3-diacyl-sn-glycerol + CoA</text>
        <dbReference type="Rhea" id="RHEA:38467"/>
        <dbReference type="ChEBI" id="CHEBI:17389"/>
        <dbReference type="ChEBI" id="CHEBI:57287"/>
        <dbReference type="ChEBI" id="CHEBI:58342"/>
        <dbReference type="ChEBI" id="CHEBI:75524"/>
    </reaction>
    <physiologicalReaction direction="left-to-right" evidence="16">
        <dbReference type="Rhea" id="RHEA:38468"/>
    </physiologicalReaction>
</comment>
<dbReference type="PANTHER" id="PTHR12317">
    <property type="entry name" value="DIACYLGLYCEROL O-ACYLTRANSFERASE"/>
    <property type="match status" value="1"/>
</dbReference>
<comment type="catalytic activity">
    <reaction evidence="19">
        <text>a 2-acylglycerol + an acyl-CoA = a 1,2-diacylglycerol + CoA</text>
        <dbReference type="Rhea" id="RHEA:16741"/>
        <dbReference type="ChEBI" id="CHEBI:17389"/>
        <dbReference type="ChEBI" id="CHEBI:49172"/>
        <dbReference type="ChEBI" id="CHEBI:57287"/>
        <dbReference type="ChEBI" id="CHEBI:58342"/>
        <dbReference type="EC" id="2.3.1.22"/>
    </reaction>
    <physiologicalReaction direction="left-to-right" evidence="19">
        <dbReference type="Rhea" id="RHEA:16742"/>
    </physiologicalReaction>
</comment>
<accession>A0A662YY22</accession>
<keyword evidence="24" id="KW-1185">Reference proteome</keyword>
<evidence type="ECO:0000256" key="6">
    <source>
        <dbReference type="ARBA" id="ARBA00022679"/>
    </source>
</evidence>
<dbReference type="GO" id="GO:0019432">
    <property type="term" value="P:triglyceride biosynthetic process"/>
    <property type="evidence" value="ECO:0007669"/>
    <property type="project" value="TreeGrafter"/>
</dbReference>
<evidence type="ECO:0000256" key="5">
    <source>
        <dbReference type="ARBA" id="ARBA00022516"/>
    </source>
</evidence>
<comment type="catalytic activity">
    <reaction evidence="15">
        <text>a 2-acylglycerol + an acyl-CoA = a 1,2-diacyl-sn-glycerol + CoA</text>
        <dbReference type="Rhea" id="RHEA:32947"/>
        <dbReference type="ChEBI" id="CHEBI:17389"/>
        <dbReference type="ChEBI" id="CHEBI:17815"/>
        <dbReference type="ChEBI" id="CHEBI:57287"/>
        <dbReference type="ChEBI" id="CHEBI:58342"/>
    </reaction>
    <physiologicalReaction direction="left-to-right" evidence="15">
        <dbReference type="Rhea" id="RHEA:32948"/>
    </physiologicalReaction>
</comment>
<evidence type="ECO:0000256" key="9">
    <source>
        <dbReference type="ARBA" id="ARBA00022824"/>
    </source>
</evidence>
<comment type="pathway">
    <text evidence="3">Lipid metabolism.</text>
</comment>
<dbReference type="Proteomes" id="UP000289886">
    <property type="component" value="Unassembled WGS sequence"/>
</dbReference>
<proteinExistence type="inferred from homology"/>